<dbReference type="InterPro" id="IPR003439">
    <property type="entry name" value="ABC_transporter-like_ATP-bd"/>
</dbReference>
<keyword evidence="1" id="KW-0813">Transport</keyword>
<dbReference type="PANTHER" id="PTHR43067">
    <property type="entry name" value="OLIGOPEPTIDE/DIPEPTIDE ABC TRANSPORTER, ATPASE SUBUNIT"/>
    <property type="match status" value="1"/>
</dbReference>
<evidence type="ECO:0000256" key="1">
    <source>
        <dbReference type="ARBA" id="ARBA00022448"/>
    </source>
</evidence>
<dbReference type="FunFam" id="3.40.50.300:FF:000016">
    <property type="entry name" value="Oligopeptide ABC transporter ATP-binding component"/>
    <property type="match status" value="1"/>
</dbReference>
<dbReference type="SUPFAM" id="SSF52540">
    <property type="entry name" value="P-loop containing nucleoside triphosphate hydrolases"/>
    <property type="match status" value="1"/>
</dbReference>
<dbReference type="GO" id="GO:0016887">
    <property type="term" value="F:ATP hydrolysis activity"/>
    <property type="evidence" value="ECO:0007669"/>
    <property type="project" value="InterPro"/>
</dbReference>
<dbReference type="PANTHER" id="PTHR43067:SF3">
    <property type="entry name" value="MALTOSE ABC TRANSPORTER, ATP-BINDING PROTEIN"/>
    <property type="match status" value="1"/>
</dbReference>
<organism evidence="5">
    <name type="scientific">marine metagenome</name>
    <dbReference type="NCBI Taxonomy" id="408172"/>
    <lineage>
        <taxon>unclassified sequences</taxon>
        <taxon>metagenomes</taxon>
        <taxon>ecological metagenomes</taxon>
    </lineage>
</organism>
<dbReference type="PROSITE" id="PS00211">
    <property type="entry name" value="ABC_TRANSPORTER_1"/>
    <property type="match status" value="1"/>
</dbReference>
<dbReference type="SMART" id="SM00382">
    <property type="entry name" value="AAA"/>
    <property type="match status" value="1"/>
</dbReference>
<dbReference type="InterPro" id="IPR017871">
    <property type="entry name" value="ABC_transporter-like_CS"/>
</dbReference>
<evidence type="ECO:0000259" key="4">
    <source>
        <dbReference type="PROSITE" id="PS50893"/>
    </source>
</evidence>
<dbReference type="GO" id="GO:0005524">
    <property type="term" value="F:ATP binding"/>
    <property type="evidence" value="ECO:0007669"/>
    <property type="project" value="UniProtKB-KW"/>
</dbReference>
<protein>
    <recommendedName>
        <fullName evidence="4">ABC transporter domain-containing protein</fullName>
    </recommendedName>
</protein>
<keyword evidence="2" id="KW-0547">Nucleotide-binding</keyword>
<reference evidence="5" key="1">
    <citation type="submission" date="2018-05" db="EMBL/GenBank/DDBJ databases">
        <authorList>
            <person name="Lanie J.A."/>
            <person name="Ng W.-L."/>
            <person name="Kazmierczak K.M."/>
            <person name="Andrzejewski T.M."/>
            <person name="Davidsen T.M."/>
            <person name="Wayne K.J."/>
            <person name="Tettelin H."/>
            <person name="Glass J.I."/>
            <person name="Rusch D."/>
            <person name="Podicherti R."/>
            <person name="Tsui H.-C.T."/>
            <person name="Winkler M.E."/>
        </authorList>
    </citation>
    <scope>NUCLEOTIDE SEQUENCE</scope>
</reference>
<dbReference type="EMBL" id="UINC01012305">
    <property type="protein sequence ID" value="SVA53819.1"/>
    <property type="molecule type" value="Genomic_DNA"/>
</dbReference>
<dbReference type="NCBIfam" id="TIGR01727">
    <property type="entry name" value="oligo_HPY"/>
    <property type="match status" value="1"/>
</dbReference>
<accession>A0A381WMR4</accession>
<evidence type="ECO:0000313" key="5">
    <source>
        <dbReference type="EMBL" id="SVA53819.1"/>
    </source>
</evidence>
<dbReference type="Pfam" id="PF08352">
    <property type="entry name" value="oligo_HPY"/>
    <property type="match status" value="1"/>
</dbReference>
<dbReference type="PROSITE" id="PS50893">
    <property type="entry name" value="ABC_TRANSPORTER_2"/>
    <property type="match status" value="1"/>
</dbReference>
<dbReference type="AlphaFoldDB" id="A0A381WMR4"/>
<proteinExistence type="predicted"/>
<gene>
    <name evidence="5" type="ORF">METZ01_LOCUS106673</name>
</gene>
<dbReference type="InterPro" id="IPR003593">
    <property type="entry name" value="AAA+_ATPase"/>
</dbReference>
<dbReference type="Gene3D" id="3.40.50.300">
    <property type="entry name" value="P-loop containing nucleotide triphosphate hydrolases"/>
    <property type="match status" value="1"/>
</dbReference>
<sequence>MKNMPQLEVSDLSVHYGTSHGNVHALENIEFRLENGESIGIAGESACGKSTLGLSVMRMIQGGKIISGKIVFDGESTLEMSSSEFDKNIRWKKISMVFQGAMNSLDPVFTIEHQFDEVLKQHKFKGDSDKVIDDIVRSVNLDSSVLKKYPHELSGGMKQRVIIAMALLLKPKFVIADEPTTALDVLIQAQIINLLKNLKKEGMSLMLISHDLAILSEISEKIGIMYGGKMVEFGTSAEIYRNPKHPYTQGLLDSIPTLDKGKKLKFIPGRPPDLVSPKSGCRFFDRCPEAMDKCKKDPPNIKTDTGYVSCWLYE</sequence>
<dbReference type="GO" id="GO:0015833">
    <property type="term" value="P:peptide transport"/>
    <property type="evidence" value="ECO:0007669"/>
    <property type="project" value="InterPro"/>
</dbReference>
<keyword evidence="3" id="KW-0067">ATP-binding</keyword>
<dbReference type="Pfam" id="PF00005">
    <property type="entry name" value="ABC_tran"/>
    <property type="match status" value="1"/>
</dbReference>
<dbReference type="CDD" id="cd03257">
    <property type="entry name" value="ABC_NikE_OppD_transporters"/>
    <property type="match status" value="1"/>
</dbReference>
<feature type="domain" description="ABC transporter" evidence="4">
    <location>
        <begin position="7"/>
        <end position="252"/>
    </location>
</feature>
<evidence type="ECO:0000256" key="2">
    <source>
        <dbReference type="ARBA" id="ARBA00022741"/>
    </source>
</evidence>
<name>A0A381WMR4_9ZZZZ</name>
<dbReference type="InterPro" id="IPR013563">
    <property type="entry name" value="Oligopep_ABC_C"/>
</dbReference>
<evidence type="ECO:0000256" key="3">
    <source>
        <dbReference type="ARBA" id="ARBA00022840"/>
    </source>
</evidence>
<dbReference type="InterPro" id="IPR027417">
    <property type="entry name" value="P-loop_NTPase"/>
</dbReference>